<feature type="non-terminal residue" evidence="1">
    <location>
        <position position="1"/>
    </location>
</feature>
<accession>A0A5E4CB00</accession>
<reference evidence="1" key="1">
    <citation type="submission" date="2019-04" db="EMBL/GenBank/DDBJ databases">
        <authorList>
            <person name="Alioto T."/>
            <person name="Alioto T."/>
        </authorList>
    </citation>
    <scope>NUCLEOTIDE SEQUENCE [LARGE SCALE GENOMIC DNA]</scope>
</reference>
<name>A0A5E4CB00_MARMO</name>
<dbReference type="Proteomes" id="UP000335636">
    <property type="component" value="Unassembled WGS sequence"/>
</dbReference>
<evidence type="ECO:0000313" key="1">
    <source>
        <dbReference type="EMBL" id="VTJ78131.1"/>
    </source>
</evidence>
<dbReference type="AlphaFoldDB" id="A0A5E4CB00"/>
<sequence>PETRVDTNTFEFTESVDRSVKLLGDSKERTRVLDWERRSNGRQRRDDTTEGR</sequence>
<comment type="caution">
    <text evidence="1">The sequence shown here is derived from an EMBL/GenBank/DDBJ whole genome shotgun (WGS) entry which is preliminary data.</text>
</comment>
<protein>
    <submittedName>
        <fullName evidence="1">Uncharacterized protein</fullName>
    </submittedName>
</protein>
<gene>
    <name evidence="1" type="ORF">MONAX_5E000592</name>
</gene>
<dbReference type="EMBL" id="CABDUW010001040">
    <property type="protein sequence ID" value="VTJ78131.1"/>
    <property type="molecule type" value="Genomic_DNA"/>
</dbReference>
<feature type="non-terminal residue" evidence="1">
    <location>
        <position position="52"/>
    </location>
</feature>
<keyword evidence="2" id="KW-1185">Reference proteome</keyword>
<proteinExistence type="predicted"/>
<evidence type="ECO:0000313" key="2">
    <source>
        <dbReference type="Proteomes" id="UP000335636"/>
    </source>
</evidence>
<organism evidence="1 2">
    <name type="scientific">Marmota monax</name>
    <name type="common">Woodchuck</name>
    <dbReference type="NCBI Taxonomy" id="9995"/>
    <lineage>
        <taxon>Eukaryota</taxon>
        <taxon>Metazoa</taxon>
        <taxon>Chordata</taxon>
        <taxon>Craniata</taxon>
        <taxon>Vertebrata</taxon>
        <taxon>Euteleostomi</taxon>
        <taxon>Mammalia</taxon>
        <taxon>Eutheria</taxon>
        <taxon>Euarchontoglires</taxon>
        <taxon>Glires</taxon>
        <taxon>Rodentia</taxon>
        <taxon>Sciuromorpha</taxon>
        <taxon>Sciuridae</taxon>
        <taxon>Xerinae</taxon>
        <taxon>Marmotini</taxon>
        <taxon>Marmota</taxon>
    </lineage>
</organism>